<accession>A0A723AFN0</accession>
<dbReference type="AlphaFoldDB" id="A0A723AFN0"/>
<name>A0A723AFN0_SALER</name>
<evidence type="ECO:0000313" key="6">
    <source>
        <dbReference type="EMBL" id="HAD9412128.1"/>
    </source>
</evidence>
<keyword evidence="1" id="KW-0805">Transcription regulation</keyword>
<evidence type="ECO:0000259" key="5">
    <source>
        <dbReference type="PROSITE" id="PS50977"/>
    </source>
</evidence>
<dbReference type="GO" id="GO:0003677">
    <property type="term" value="F:DNA binding"/>
    <property type="evidence" value="ECO:0007669"/>
    <property type="project" value="UniProtKB-UniRule"/>
</dbReference>
<dbReference type="Gene3D" id="1.10.357.10">
    <property type="entry name" value="Tetracycline Repressor, domain 2"/>
    <property type="match status" value="1"/>
</dbReference>
<reference evidence="6" key="1">
    <citation type="journal article" date="2018" name="Genome Biol.">
        <title>SKESA: strategic k-mer extension for scrupulous assemblies.</title>
        <authorList>
            <person name="Souvorov A."/>
            <person name="Agarwala R."/>
            <person name="Lipman D.J."/>
        </authorList>
    </citation>
    <scope>NUCLEOTIDE SEQUENCE</scope>
    <source>
        <strain evidence="6">R17.5426</strain>
    </source>
</reference>
<dbReference type="InterPro" id="IPR036271">
    <property type="entry name" value="Tet_transcr_reg_TetR-rel_C_sf"/>
</dbReference>
<dbReference type="PRINTS" id="PR00455">
    <property type="entry name" value="HTHTETR"/>
</dbReference>
<evidence type="ECO:0000256" key="1">
    <source>
        <dbReference type="ARBA" id="ARBA00023015"/>
    </source>
</evidence>
<feature type="domain" description="HTH tetR-type" evidence="5">
    <location>
        <begin position="1"/>
        <end position="61"/>
    </location>
</feature>
<dbReference type="SUPFAM" id="SSF46689">
    <property type="entry name" value="Homeodomain-like"/>
    <property type="match status" value="1"/>
</dbReference>
<reference evidence="6" key="2">
    <citation type="submission" date="2019-01" db="EMBL/GenBank/DDBJ databases">
        <authorList>
            <consortium name="NCBI Pathogen Detection Project"/>
        </authorList>
    </citation>
    <scope>NUCLEOTIDE SEQUENCE</scope>
    <source>
        <strain evidence="6">R17.5426</strain>
    </source>
</reference>
<protein>
    <submittedName>
        <fullName evidence="6">TetR/AcrR family transcriptional regulator</fullName>
    </submittedName>
</protein>
<organism evidence="6">
    <name type="scientific">Salmonella enterica</name>
    <name type="common">Salmonella choleraesuis</name>
    <dbReference type="NCBI Taxonomy" id="28901"/>
    <lineage>
        <taxon>Bacteria</taxon>
        <taxon>Pseudomonadati</taxon>
        <taxon>Pseudomonadota</taxon>
        <taxon>Gammaproteobacteria</taxon>
        <taxon>Enterobacterales</taxon>
        <taxon>Enterobacteriaceae</taxon>
        <taxon>Salmonella</taxon>
    </lineage>
</organism>
<evidence type="ECO:0000256" key="4">
    <source>
        <dbReference type="PROSITE-ProRule" id="PRU00335"/>
    </source>
</evidence>
<comment type="caution">
    <text evidence="6">The sequence shown here is derived from an EMBL/GenBank/DDBJ whole genome shotgun (WGS) entry which is preliminary data.</text>
</comment>
<feature type="DNA-binding region" description="H-T-H motif" evidence="4">
    <location>
        <begin position="24"/>
        <end position="43"/>
    </location>
</feature>
<proteinExistence type="predicted"/>
<keyword evidence="3" id="KW-0804">Transcription</keyword>
<dbReference type="PROSITE" id="PS50977">
    <property type="entry name" value="HTH_TETR_2"/>
    <property type="match status" value="1"/>
</dbReference>
<gene>
    <name evidence="6" type="ORF">G1455_24335</name>
</gene>
<dbReference type="InterPro" id="IPR009057">
    <property type="entry name" value="Homeodomain-like_sf"/>
</dbReference>
<dbReference type="PANTHER" id="PTHR47506:SF3">
    <property type="entry name" value="HTH-TYPE TRANSCRIPTIONAL REGULATOR LMRA"/>
    <property type="match status" value="1"/>
</dbReference>
<evidence type="ECO:0000256" key="3">
    <source>
        <dbReference type="ARBA" id="ARBA00023163"/>
    </source>
</evidence>
<dbReference type="Pfam" id="PF00440">
    <property type="entry name" value="TetR_N"/>
    <property type="match status" value="1"/>
</dbReference>
<dbReference type="PANTHER" id="PTHR47506">
    <property type="entry name" value="TRANSCRIPTIONAL REGULATORY PROTEIN"/>
    <property type="match status" value="1"/>
</dbReference>
<dbReference type="InterPro" id="IPR001647">
    <property type="entry name" value="HTH_TetR"/>
</dbReference>
<keyword evidence="2 4" id="KW-0238">DNA-binding</keyword>
<evidence type="ECO:0000256" key="2">
    <source>
        <dbReference type="ARBA" id="ARBA00023125"/>
    </source>
</evidence>
<dbReference type="SUPFAM" id="SSF48498">
    <property type="entry name" value="Tetracyclin repressor-like, C-terminal domain"/>
    <property type="match status" value="1"/>
</dbReference>
<sequence>MDKKEKIISTAFNLFYQYGVHAVGINRVISESGVAKKTLYTYFPSKEELIAATVEYCDLRYFSRLQSRIKKIEDGRLTILELFNDLDDSINRRIIASPPFHGCYFINVSAEFSNPENLIHKICAKNKNEMYELIKHHVSKILPSEKDVIEVSETISMLFEGAIVRAHILQDLQSAIKARTAVEKIILSELK</sequence>
<dbReference type="EMBL" id="DAAQHZ010000020">
    <property type="protein sequence ID" value="HAD9412128.1"/>
    <property type="molecule type" value="Genomic_DNA"/>
</dbReference>